<dbReference type="PROSITE" id="PS00018">
    <property type="entry name" value="EF_HAND_1"/>
    <property type="match status" value="1"/>
</dbReference>
<evidence type="ECO:0000313" key="3">
    <source>
        <dbReference type="Proteomes" id="UP000488299"/>
    </source>
</evidence>
<protein>
    <recommendedName>
        <fullName evidence="4">T9SS type A sorting domain-containing protein</fullName>
    </recommendedName>
</protein>
<keyword evidence="1" id="KW-0732">Signal</keyword>
<feature type="signal peptide" evidence="1">
    <location>
        <begin position="1"/>
        <end position="25"/>
    </location>
</feature>
<dbReference type="PANTHER" id="PTHR36234:SF5">
    <property type="entry name" value="LYSYL ENDOPEPTIDASE"/>
    <property type="match status" value="1"/>
</dbReference>
<evidence type="ECO:0000313" key="2">
    <source>
        <dbReference type="EMBL" id="KAB7728632.1"/>
    </source>
</evidence>
<keyword evidence="3" id="KW-1185">Reference proteome</keyword>
<organism evidence="2 3">
    <name type="scientific">Rudanella paleaurantiibacter</name>
    <dbReference type="NCBI Taxonomy" id="2614655"/>
    <lineage>
        <taxon>Bacteria</taxon>
        <taxon>Pseudomonadati</taxon>
        <taxon>Bacteroidota</taxon>
        <taxon>Cytophagia</taxon>
        <taxon>Cytophagales</taxon>
        <taxon>Cytophagaceae</taxon>
        <taxon>Rudanella</taxon>
    </lineage>
</organism>
<accession>A0A7J5TW04</accession>
<comment type="caution">
    <text evidence="2">The sequence shown here is derived from an EMBL/GenBank/DDBJ whole genome shotgun (WGS) entry which is preliminary data.</text>
</comment>
<reference evidence="2 3" key="1">
    <citation type="submission" date="2019-10" db="EMBL/GenBank/DDBJ databases">
        <title>Rudanella paleaurantiibacter sp. nov., isolated from sludge.</title>
        <authorList>
            <person name="Xu S.Q."/>
        </authorList>
    </citation>
    <scope>NUCLEOTIDE SEQUENCE [LARGE SCALE GENOMIC DNA]</scope>
    <source>
        <strain evidence="2 3">HX-22-17</strain>
    </source>
</reference>
<dbReference type="Gene3D" id="2.40.10.10">
    <property type="entry name" value="Trypsin-like serine proteases"/>
    <property type="match status" value="2"/>
</dbReference>
<dbReference type="PANTHER" id="PTHR36234">
    <property type="entry name" value="LYSYL ENDOPEPTIDASE"/>
    <property type="match status" value="1"/>
</dbReference>
<dbReference type="InterPro" id="IPR018247">
    <property type="entry name" value="EF_Hand_1_Ca_BS"/>
</dbReference>
<gene>
    <name evidence="2" type="ORF">F5984_17480</name>
</gene>
<name>A0A7J5TW04_9BACT</name>
<dbReference type="Proteomes" id="UP000488299">
    <property type="component" value="Unassembled WGS sequence"/>
</dbReference>
<dbReference type="EMBL" id="WELI01000007">
    <property type="protein sequence ID" value="KAB7728632.1"/>
    <property type="molecule type" value="Genomic_DNA"/>
</dbReference>
<dbReference type="AlphaFoldDB" id="A0A7J5TW04"/>
<evidence type="ECO:0008006" key="4">
    <source>
        <dbReference type="Google" id="ProtNLM"/>
    </source>
</evidence>
<dbReference type="RefSeq" id="WP_152125527.1">
    <property type="nucleotide sequence ID" value="NZ_WELI01000007.1"/>
</dbReference>
<sequence>MKKSTRLFRFLALLLMLMAPLFAEAQVRTRRLAAGSDLRSQGLMGNRQLVPTLSLPAVDAAPLLAEDARDDKAGRPMRFGVPRLVDVDILGTASKANMAGFRVYQYRIDAAGALSINLIFSRLQLKPGARMYLYNGDGSMLIGPITDAQNTGNREYWTDVLQGSNLTIEVQEPLAGEGASQVHLRSVVHGYKAVSKLFGQAGSCHPNMACYPDYQPQGDGVAMILLADGSRLCTGSMLNSMRQSFRSFFQSAFHCADLDDTGVLEDYELNDVQNWLVRFNYQSPTCSPSQEDLDVITLNGTTFRAGYPNSDVLLVELTQQIPAEVNTTYNGWNRGAATTSNNFGIHHPRGDVKKISFTNADTQVSGYGGFGGDTHVIAFWGGLGTTDPGSSGSPLFDGNRRVVGQLHGGPSFCGATGFSLRDYYGRFFTSWTGGGSPATRLSDWLDPDNTTNLTTDGVKPLVSGPAALSSVGTFALNTLNASVVSWSVTGAAGAVSPMSGAGNSASLTPLTSASSLTLTFSVSDGQGYPIRFTKVFDTAVTPPPANTALTLLTPSYDCATGTITFNTSGGDGSPITYSAVGVQRASANSNTGTVEAGLRADPKPLLITATQSGTTVSLSFDFGQYCTSPGSVTTTPPPSGSALALLPPTYNCGTGAITFNTSGGDGSPITYSAVGVQRASATSNTGIVEAGLRADPKPLFITATQNGVTVSVSFDFGQYCASPGSVTTTPPPSGSALALLPPTYNCGTGAITFNTAGGDGSPITYSAVGVRRTSPTSATGTVEEGLRADPKPLVISATQSGVTTSITFNFGAFCAGSARMASTELANSLNVEVLGNPTPSEWVSLRVSGLGSASLQVQTVDATGRPVADGAWTVGGTTATVAVKLGRMPGAYLLRVQSGSAVKTVRVVKNE</sequence>
<dbReference type="SUPFAM" id="SSF50494">
    <property type="entry name" value="Trypsin-like serine proteases"/>
    <property type="match status" value="1"/>
</dbReference>
<dbReference type="InterPro" id="IPR009003">
    <property type="entry name" value="Peptidase_S1_PA"/>
</dbReference>
<feature type="chain" id="PRO_5029863807" description="T9SS type A sorting domain-containing protein" evidence="1">
    <location>
        <begin position="26"/>
        <end position="911"/>
    </location>
</feature>
<evidence type="ECO:0000256" key="1">
    <source>
        <dbReference type="SAM" id="SignalP"/>
    </source>
</evidence>
<proteinExistence type="predicted"/>
<dbReference type="InterPro" id="IPR043504">
    <property type="entry name" value="Peptidase_S1_PA_chymotrypsin"/>
</dbReference>